<keyword evidence="1" id="KW-1133">Transmembrane helix</keyword>
<name>A0A410V4K6_9BRAD</name>
<organism evidence="2 5">
    <name type="scientific">Bradyrhizobium guangdongense</name>
    <dbReference type="NCBI Taxonomy" id="1325090"/>
    <lineage>
        <taxon>Bacteria</taxon>
        <taxon>Pseudomonadati</taxon>
        <taxon>Pseudomonadota</taxon>
        <taxon>Alphaproteobacteria</taxon>
        <taxon>Hyphomicrobiales</taxon>
        <taxon>Nitrobacteraceae</taxon>
        <taxon>Bradyrhizobium</taxon>
    </lineage>
</organism>
<dbReference type="AlphaFoldDB" id="A0A410V4K6"/>
<dbReference type="EMBL" id="CP030057">
    <property type="protein sequence ID" value="QOZ59652.1"/>
    <property type="molecule type" value="Genomic_DNA"/>
</dbReference>
<feature type="transmembrane region" description="Helical" evidence="1">
    <location>
        <begin position="31"/>
        <end position="53"/>
    </location>
</feature>
<protein>
    <recommendedName>
        <fullName evidence="6">SGNH/GDSL hydrolase family protein</fullName>
    </recommendedName>
</protein>
<reference evidence="3 4" key="2">
    <citation type="submission" date="2018-06" db="EMBL/GenBank/DDBJ databases">
        <title>Comparative genomics of rhizobia nodulating Arachis hypogaea in China.</title>
        <authorList>
            <person name="Li Y."/>
        </authorList>
    </citation>
    <scope>NUCLEOTIDE SEQUENCE [LARGE SCALE GENOMIC DNA]</scope>
    <source>
        <strain evidence="3 4">CCBAU 51658</strain>
    </source>
</reference>
<reference evidence="2" key="1">
    <citation type="journal article" date="2014" name="Int. J. Syst. Evol. Microbiol.">
        <title>Complete genome sequence of Corynebacterium casei LMG S-19264T (=DSM 44701T), isolated from a smear-ripened cheese.</title>
        <authorList>
            <consortium name="US DOE Joint Genome Institute (JGI-PGF)"/>
            <person name="Walter F."/>
            <person name="Albersmeier A."/>
            <person name="Kalinowski J."/>
            <person name="Ruckert C."/>
        </authorList>
    </citation>
    <scope>NUCLEOTIDE SEQUENCE</scope>
    <source>
        <strain evidence="2">CGMCC 1.15034</strain>
    </source>
</reference>
<accession>A0A410V4K6</accession>
<dbReference type="EMBL" id="BMHC01000014">
    <property type="protein sequence ID" value="GGI29138.1"/>
    <property type="molecule type" value="Genomic_DNA"/>
</dbReference>
<dbReference type="CDD" id="cd00229">
    <property type="entry name" value="SGNH_hydrolase"/>
    <property type="match status" value="1"/>
</dbReference>
<evidence type="ECO:0000256" key="1">
    <source>
        <dbReference type="SAM" id="Phobius"/>
    </source>
</evidence>
<gene>
    <name evidence="2" type="ORF">GCM10010987_52900</name>
    <name evidence="3" type="ORF">XH86_13625</name>
</gene>
<evidence type="ECO:0000313" key="5">
    <source>
        <dbReference type="Proteomes" id="UP000625079"/>
    </source>
</evidence>
<evidence type="ECO:0000313" key="3">
    <source>
        <dbReference type="EMBL" id="QOZ59652.1"/>
    </source>
</evidence>
<evidence type="ECO:0000313" key="2">
    <source>
        <dbReference type="EMBL" id="GGI29138.1"/>
    </source>
</evidence>
<dbReference type="Proteomes" id="UP000625079">
    <property type="component" value="Unassembled WGS sequence"/>
</dbReference>
<keyword evidence="1" id="KW-0472">Membrane</keyword>
<sequence length="398" mass="44459">MHLTSTEASKGGEIKNPGAVKRALSSGVRLLGAWLVVFAFLGLSVEGVARLLFPYVPPSVWDYRSSRPPAYKNSPFFSQDFIQESRAHQNWINPKGTRIIYPGDYSGRWFNVSEGIRRTVGSPSTAERRILLIGSSTIYNAEVPDDFTIASRLQAILKSHGIAKIQVLNFGASGVNVAQQLERLKTLTIAPQDIVLFYDGTGDAMQGVFYANFDGWIVGENRKHLDNFIARNRPAIERLARYSRFFNWLYAKSTNYLPEHLKHPDQIKSLAVESEEKLLHGILETNAYVRSKGAAFVHVLQPDLFTRPLRDFELPLVQNHFLTMEGTEPALRAAHDEFKSLTGSLTSAGVVAFDATNLLNDVTEPVYLDFAHTNELANQRIAEFLFEALSRSGTLAKN</sequence>
<dbReference type="Proteomes" id="UP000593880">
    <property type="component" value="Chromosome"/>
</dbReference>
<evidence type="ECO:0000313" key="4">
    <source>
        <dbReference type="Proteomes" id="UP000593880"/>
    </source>
</evidence>
<dbReference type="GO" id="GO:0016788">
    <property type="term" value="F:hydrolase activity, acting on ester bonds"/>
    <property type="evidence" value="ECO:0007669"/>
    <property type="project" value="UniProtKB-ARBA"/>
</dbReference>
<dbReference type="Gene3D" id="3.40.50.1110">
    <property type="entry name" value="SGNH hydrolase"/>
    <property type="match status" value="1"/>
</dbReference>
<keyword evidence="1" id="KW-0812">Transmembrane</keyword>
<dbReference type="InterPro" id="IPR036514">
    <property type="entry name" value="SGNH_hydro_sf"/>
</dbReference>
<reference evidence="2" key="3">
    <citation type="submission" date="2022-12" db="EMBL/GenBank/DDBJ databases">
        <authorList>
            <person name="Sun Q."/>
            <person name="Zhou Y."/>
        </authorList>
    </citation>
    <scope>NUCLEOTIDE SEQUENCE</scope>
    <source>
        <strain evidence="2">CGMCC 1.15034</strain>
    </source>
</reference>
<proteinExistence type="predicted"/>
<dbReference type="SUPFAM" id="SSF52266">
    <property type="entry name" value="SGNH hydrolase"/>
    <property type="match status" value="1"/>
</dbReference>
<evidence type="ECO:0008006" key="6">
    <source>
        <dbReference type="Google" id="ProtNLM"/>
    </source>
</evidence>
<keyword evidence="4" id="KW-1185">Reference proteome</keyword>